<dbReference type="PANTHER" id="PTHR22951:SF22">
    <property type="entry name" value="ENTH DOMAIN-CONTAINING PROTEIN"/>
    <property type="match status" value="1"/>
</dbReference>
<evidence type="ECO:0000256" key="1">
    <source>
        <dbReference type="ARBA" id="ARBA00004132"/>
    </source>
</evidence>
<dbReference type="PROSITE" id="PS50942">
    <property type="entry name" value="ENTH"/>
    <property type="match status" value="1"/>
</dbReference>
<dbReference type="InterPro" id="IPR008942">
    <property type="entry name" value="ENTH_VHS"/>
</dbReference>
<name>A0ABR0WGI5_REHGL</name>
<evidence type="ECO:0000256" key="3">
    <source>
        <dbReference type="ARBA" id="ARBA00023034"/>
    </source>
</evidence>
<dbReference type="InterPro" id="IPR045192">
    <property type="entry name" value="AP180-like"/>
</dbReference>
<proteinExistence type="predicted"/>
<dbReference type="Pfam" id="PF07651">
    <property type="entry name" value="ANTH"/>
    <property type="match status" value="1"/>
</dbReference>
<evidence type="ECO:0000313" key="7">
    <source>
        <dbReference type="Proteomes" id="UP001318860"/>
    </source>
</evidence>
<organism evidence="6 7">
    <name type="scientific">Rehmannia glutinosa</name>
    <name type="common">Chinese foxglove</name>
    <dbReference type="NCBI Taxonomy" id="99300"/>
    <lineage>
        <taxon>Eukaryota</taxon>
        <taxon>Viridiplantae</taxon>
        <taxon>Streptophyta</taxon>
        <taxon>Embryophyta</taxon>
        <taxon>Tracheophyta</taxon>
        <taxon>Spermatophyta</taxon>
        <taxon>Magnoliopsida</taxon>
        <taxon>eudicotyledons</taxon>
        <taxon>Gunneridae</taxon>
        <taxon>Pentapetalae</taxon>
        <taxon>asterids</taxon>
        <taxon>lamiids</taxon>
        <taxon>Lamiales</taxon>
        <taxon>Orobanchaceae</taxon>
        <taxon>Rehmannieae</taxon>
        <taxon>Rehmannia</taxon>
    </lineage>
</organism>
<dbReference type="SUPFAM" id="SSF89009">
    <property type="entry name" value="GAT-like domain"/>
    <property type="match status" value="1"/>
</dbReference>
<comment type="subcellular location">
    <subcellularLocation>
        <location evidence="1">Cytoplasmic vesicle</location>
        <location evidence="1">Clathrin-coated vesicle</location>
    </subcellularLocation>
    <subcellularLocation>
        <location evidence="2">Golgi apparatus</location>
    </subcellularLocation>
</comment>
<dbReference type="SUPFAM" id="SSF48464">
    <property type="entry name" value="ENTH/VHS domain"/>
    <property type="match status" value="1"/>
</dbReference>
<keyword evidence="7" id="KW-1185">Reference proteome</keyword>
<evidence type="ECO:0000259" key="5">
    <source>
        <dbReference type="PROSITE" id="PS50942"/>
    </source>
</evidence>
<dbReference type="Gene3D" id="1.20.58.150">
    <property type="entry name" value="ANTH domain"/>
    <property type="match status" value="1"/>
</dbReference>
<comment type="caution">
    <text evidence="6">The sequence shown here is derived from an EMBL/GenBank/DDBJ whole genome shotgun (WGS) entry which is preliminary data.</text>
</comment>
<dbReference type="InterPro" id="IPR013809">
    <property type="entry name" value="ENTH"/>
</dbReference>
<evidence type="ECO:0000256" key="2">
    <source>
        <dbReference type="ARBA" id="ARBA00004555"/>
    </source>
</evidence>
<dbReference type="EMBL" id="JABTTQ020000011">
    <property type="protein sequence ID" value="KAK6146687.1"/>
    <property type="molecule type" value="Genomic_DNA"/>
</dbReference>
<protein>
    <recommendedName>
        <fullName evidence="5">ENTH domain-containing protein</fullName>
    </recommendedName>
</protein>
<evidence type="ECO:0000256" key="4">
    <source>
        <dbReference type="ARBA" id="ARBA00023329"/>
    </source>
</evidence>
<keyword evidence="4" id="KW-0968">Cytoplasmic vesicle</keyword>
<dbReference type="PANTHER" id="PTHR22951">
    <property type="entry name" value="CLATHRIN ASSEMBLY PROTEIN"/>
    <property type="match status" value="1"/>
</dbReference>
<sequence length="448" mass="51971">MQKRIRQVFISLKERTCVSYAKIATIGGFCDIDHIIVKATSPDDLPLHEKYVHELLKIFSISPSSYRAFALSFTRRFGKTRSWRVAVKCLLLLHRLLRSLPYDSPIRAELLWTRTNGMLSLYPCNFYDCSSSASEDYTAFIMSYARLLDETLDCVSIELTEEQLSPCLYTCNSVLDKAEQHQIPHDETLPLLKMKELARMIEILPQLQSLIDRVIDCQPTGAASRNFLVQSAMKHVIRDSFLCYATFRREIVTVLDNLIQLPYRSCVAAFGIYKKAAIQADHLSEFHKWCKNMGYCGSYEYPFIDRIPYIQIRALENFLDGMWQLSVCLLRPTQGVQRAISGGRWRKTSEKRCEFDREVMKDMEIEPLIKWGDENDSVGWEDVLEASINVNSCMDSRTDWVHGKGWQMQVYNPCDLQNSNPFYQQLPHRTNFYYGSCPNTPMQYSWGF</sequence>
<reference evidence="6 7" key="1">
    <citation type="journal article" date="2021" name="Comput. Struct. Biotechnol. J.">
        <title>De novo genome assembly of the potent medicinal plant Rehmannia glutinosa using nanopore technology.</title>
        <authorList>
            <person name="Ma L."/>
            <person name="Dong C."/>
            <person name="Song C."/>
            <person name="Wang X."/>
            <person name="Zheng X."/>
            <person name="Niu Y."/>
            <person name="Chen S."/>
            <person name="Feng W."/>
        </authorList>
    </citation>
    <scope>NUCLEOTIDE SEQUENCE [LARGE SCALE GENOMIC DNA]</scope>
    <source>
        <strain evidence="6">DH-2019</strain>
    </source>
</reference>
<evidence type="ECO:0000313" key="6">
    <source>
        <dbReference type="EMBL" id="KAK6146687.1"/>
    </source>
</evidence>
<dbReference type="InterPro" id="IPR011417">
    <property type="entry name" value="ANTH_dom"/>
</dbReference>
<dbReference type="Proteomes" id="UP001318860">
    <property type="component" value="Unassembled WGS sequence"/>
</dbReference>
<keyword evidence="3" id="KW-0333">Golgi apparatus</keyword>
<gene>
    <name evidence="6" type="ORF">DH2020_020556</name>
</gene>
<dbReference type="SMART" id="SM00273">
    <property type="entry name" value="ENTH"/>
    <property type="match status" value="1"/>
</dbReference>
<dbReference type="InterPro" id="IPR014712">
    <property type="entry name" value="ANTH_dom_sf"/>
</dbReference>
<accession>A0ABR0WGI5</accession>
<feature type="domain" description="ENTH" evidence="5">
    <location>
        <begin position="24"/>
        <end position="162"/>
    </location>
</feature>
<dbReference type="Gene3D" id="1.25.40.90">
    <property type="match status" value="1"/>
</dbReference>